<keyword evidence="1" id="KW-0812">Transmembrane</keyword>
<feature type="transmembrane region" description="Helical" evidence="1">
    <location>
        <begin position="43"/>
        <end position="62"/>
    </location>
</feature>
<dbReference type="RefSeq" id="WP_221498807.1">
    <property type="nucleotide sequence ID" value="NZ_BAABJP010000026.1"/>
</dbReference>
<evidence type="ECO:0000313" key="2">
    <source>
        <dbReference type="EMBL" id="GAA5162364.1"/>
    </source>
</evidence>
<protein>
    <submittedName>
        <fullName evidence="2">Uncharacterized protein</fullName>
    </submittedName>
</protein>
<name>A0ABP9QIB1_9PSEU</name>
<dbReference type="Proteomes" id="UP001428817">
    <property type="component" value="Unassembled WGS sequence"/>
</dbReference>
<reference evidence="3" key="1">
    <citation type="journal article" date="2019" name="Int. J. Syst. Evol. Microbiol.">
        <title>The Global Catalogue of Microorganisms (GCM) 10K type strain sequencing project: providing services to taxonomists for standard genome sequencing and annotation.</title>
        <authorList>
            <consortium name="The Broad Institute Genomics Platform"/>
            <consortium name="The Broad Institute Genome Sequencing Center for Infectious Disease"/>
            <person name="Wu L."/>
            <person name="Ma J."/>
        </authorList>
    </citation>
    <scope>NUCLEOTIDE SEQUENCE [LARGE SCALE GENOMIC DNA]</scope>
    <source>
        <strain evidence="3">JCM 18303</strain>
    </source>
</reference>
<evidence type="ECO:0000313" key="3">
    <source>
        <dbReference type="Proteomes" id="UP001428817"/>
    </source>
</evidence>
<feature type="transmembrane region" description="Helical" evidence="1">
    <location>
        <begin position="68"/>
        <end position="86"/>
    </location>
</feature>
<dbReference type="EMBL" id="BAABJP010000026">
    <property type="protein sequence ID" value="GAA5162364.1"/>
    <property type="molecule type" value="Genomic_DNA"/>
</dbReference>
<proteinExistence type="predicted"/>
<organism evidence="2 3">
    <name type="scientific">Pseudonocardia eucalypti</name>
    <dbReference type="NCBI Taxonomy" id="648755"/>
    <lineage>
        <taxon>Bacteria</taxon>
        <taxon>Bacillati</taxon>
        <taxon>Actinomycetota</taxon>
        <taxon>Actinomycetes</taxon>
        <taxon>Pseudonocardiales</taxon>
        <taxon>Pseudonocardiaceae</taxon>
        <taxon>Pseudonocardia</taxon>
    </lineage>
</organism>
<accession>A0ABP9QIB1</accession>
<keyword evidence="1" id="KW-0472">Membrane</keyword>
<keyword evidence="1" id="KW-1133">Transmembrane helix</keyword>
<keyword evidence="3" id="KW-1185">Reference proteome</keyword>
<gene>
    <name evidence="2" type="ORF">GCM10023321_47850</name>
</gene>
<comment type="caution">
    <text evidence="2">The sequence shown here is derived from an EMBL/GenBank/DDBJ whole genome shotgun (WGS) entry which is preliminary data.</text>
</comment>
<sequence length="166" mass="17320">MTGAPGVSAELTRRGLLLLTALGIGATAFELATERHWNGLAQLIPWVTLGVLALGVALAALAGERGTLTVRVLASVVLVASVYGIFEHASANHASGPLDQAHAEVWDTLPAVTQWWYAVTKTVGPAPPLAPGVLGQQALLLLLATCIPTRPNSSARGAVRPRARRR</sequence>
<feature type="transmembrane region" description="Helical" evidence="1">
    <location>
        <begin position="15"/>
        <end position="31"/>
    </location>
</feature>
<evidence type="ECO:0000256" key="1">
    <source>
        <dbReference type="SAM" id="Phobius"/>
    </source>
</evidence>